<feature type="region of interest" description="Disordered" evidence="2">
    <location>
        <begin position="3486"/>
        <end position="3506"/>
    </location>
</feature>
<keyword evidence="4" id="KW-0378">Hydrolase</keyword>
<dbReference type="Gene3D" id="3.90.70.10">
    <property type="entry name" value="Cysteine proteinases"/>
    <property type="match status" value="1"/>
</dbReference>
<feature type="region of interest" description="Disordered" evidence="2">
    <location>
        <begin position="671"/>
        <end position="696"/>
    </location>
</feature>
<feature type="domain" description="USP" evidence="3">
    <location>
        <begin position="1818"/>
        <end position="2212"/>
    </location>
</feature>
<feature type="region of interest" description="Disordered" evidence="2">
    <location>
        <begin position="487"/>
        <end position="550"/>
    </location>
</feature>
<comment type="similarity">
    <text evidence="1">Belongs to the peptidase C19 family.</text>
</comment>
<dbReference type="InterPro" id="IPR018200">
    <property type="entry name" value="USP_CS"/>
</dbReference>
<dbReference type="CDD" id="cd02659">
    <property type="entry name" value="peptidase_C19C"/>
    <property type="match status" value="1"/>
</dbReference>
<sequence>MNEQDKTEPMNEQNKTEPMNEQNKIEPMNEQDKSEPMIEQDKNELRISGNDSKHPTLQKHEVEIALGYIQTWPQRQCMCCYRDIKNFERFNLIVQSMICVAVMQLKNIQNLVAAARTLPPTGAGNNNNDPSSVADTNDTVEKKEENPKNDSNWTLKEVEQLLILISKAFLLNFPLYIAYKHGVHSRLDDISAQEAQSLSIFCDLHDSEIPAFLLRNVTLFCNTGGLSAMMACFELPNLPVSTAHAITASVSNLKLWLNYRSVVQLFVPLRVKVLQYMCKLADQDLRSPATRSMADFMWAAIKDPLDTQIAFDTEGLALAFKYFTSTTLTMRLAGMAQINAHINLFNEICTSETVAEVEIVGQKLADWLTEYQIISHLFGPNLHAEVIKQSHIVLNFLAVENQINEEHINLIWQAAQLKHCSKPIYDILPSLVKNLVPQPAMHLYSLLCRLDPKEHTEQSIYITSALTKLIWSRDGSRQPIELPGAAGVLTHVPSSSENSVSIDGSNSEEEHPDEDSSDGQKSIVIEFGSDSGPTPCKQPRHKPCCDETTDDSSKIEEIDIDCTKLKADVGRAANRRLVTVMNASSSDDCMDDVGNYTLRKKMRKRRKVRVITKKQLQNIEPISDGESQSEGVIGINDSDCSDTHMQSLGHPHGHTDGPFLSAISDLLSGAENDGYSSPLSNKSEKNMADFEDEDEDDEVCDEEMEHLAAQFASRDIIREHFHAQTVAKSNRNASCKVMDKVMKDQKQQLTYRVAEVCQPGNTLLWDLLMDDKIGQLGESLALEAEKALGTLLCFNTEKMIRTKFIEGCLQNLASNRSIIVSLRLLPKLFASFQQFRAIDTHQVTMWAEEAHNMMHHFFNNLKFYANSMKNQNQGQVLNQSGGLMYSHLTQVQVRLQFLTSVFSTMGSPDSFRLSLEQVDALWEWLANDSECSDCLFAWLQGQAKGADQHALGIDTLQHLYLKKLPELKPEGISMVALGLFQQLCSLARLAAAHCDTDSSMDIVGMSHLWKIALRAQNTDVSLAAIQYINSYYMGQQLKLEKEFVAHCMNHLKQASEDLSNVDYQENALMCVQRALMLLNTHLDTFRRRYAYHLRRWALEGKSFGSHSALRNDGLGPQIRVILQPNGLPEKTVLHLHTTDLVADLKAEIGKWWEVLQGGVKTSATAAPAPVLGLLLSEGPLRIITQGQEITSEYDERSLADVGFKDNQMVYVSLGSRGGRRRDPADHPSLQPPPPKECLPTVLLLQPKYFEELFQLMQTLGDMKLPSKRGCIQPHTKAQLLSRRVWDILAMLPTNPDILNKFKNVTKVFQSNCVNDATANDNEYQQQIQELLHPNNLQKFMYSLHIVESLSKTKPSGCCGNDSNLKTLQPKLKANHKPQHKQKTQKIEKIEECNEAVKVSGEEECSIKEPGENEKNNLPEAKVIKSPDGDVNMKSPTIEPTLIRWTDAFIKCGGLRHLFDIFMSGMLQSEKGVDDCNEWRNDCLASLLRILCLLGVEDMKPDDSLPILNEYMMKMMIPESTLKRLSSILNDAGLPTNPHHFKTGFWGRSQVIHFTMNLLVCLVHSSAQAREYLWSDPDLCNWLQRFILDDPEPAVRREACAGLYRICLGNAIKYDCLIEPLVTKLISFLPVAEKMVLQHSNPNYSSDDGKEPYGPACRDYFWLLCRLVEKESDSKEQATFFDIEALCRQVADCILKRDFLETRYGNQDDGLVGLLNLITNLMKRNPQFKFSHEAEQFIIEIFDCLFDLPSPQNRQKPKCKSQSARLAAYDLLVELCRKCPKNFTILHGKLMDQHRPGPNSAYPWDYWPRDDGRSECGYVGLTNLGATCYMASCIQHLFMMPQAREAILKIGPQTAQKHESTLMELQKMFAYLMESERKSYNPRSFCRVYQMDHQPLNTGEQKDMAEFFIDLVSKLEEMTPDLKTLIKRLFCGTQSNNVVSLDCGHVSRTLEEFYTVRCQVADMRNLHESLDEVTVKDTLEGDNMYTCSQCGRKVRAEKRACFKKLPEILCFNTMRYTFNMLTMLKEKVNTHFSFPMRLDMSGYMEKTLMPQQYLEGKRKTEETDGVGDEAKVDVTAKECDDQSKSDNVEDKMDVDDENIKNENANRKEKEKEDSDECEDNYEYDLVGVTVHTGTADGGHYYSFIKERNSSNGQQDRWFLFNDAEVKIFDPSQIAAECFGGEMISKTYDPATEKYLDFSFEKTNSAYMLFYERRSSKVDDEPTNSDGCDSNEQSLPIASCSSNQSVEVEVQSKSIQTPIDSNTSELVAIEETESNIELTNSNLTHSKCDIDSKGKLNATTNQPKRVGNGNESSSITKRTSLLCKDLEEWIWQDNRHFLQDRNIFEHTYFNFMSQICGHIPQKLQTDVTCIAAQLSVSFFIETFIHAKEKPTMVLWVELLTKQFNASQEACEWFLTHMSTEPWWPVQVLIQCPNQMVRQMFQRLVIHVIQQLRPTHFGLYLKNECDDDDKETIGNASCVTRFIKSLIILMEHGAKPHLRHLSEFFELLYNFSRMGEEEGMFLLKINVIRSVADFYLGHKTQDCLESTSDNDDNSSDEALSIDKARPASLDKMIALVASLVERSRGTDLRLHLATKDYNAIAGGKGFPFLYQQIKDNINPHQTRHLIHALCRWDERLANQIITMLFTTVTKHTELCGPFFKLLTLLTESSGGPSGLPCFSQLVLQRVWDAAEYCPQSALDWLAVQAPRNKIAHAWILQSAENWVEQFLLAHNNSRVRNAAAYLLVSLVPSQTFRANYRTSSLKIPNQSTQRELTGDALIILHTILTLLLRLLRPARAYTDISVHGTGKLTAYFSLMTYCMITKTEKMMLGTFLRSLWELFHPRLSEPSVPAHHNKQALLAFWYHATNDCPENAQIMTNCPEITRNIAFNYILADHDDTEIVAYNRAMLPAYYGLLRLCCMQSRSLTRHLAAHQNLQWAFKNITSHPTQYSTAVDELFRLMTLFAARHPDATEPEQREISSFRRTTLTAYLSGLDARSSWGTVIAALRILVDNDEDRLFVVFNGGIAMCFEALHTLHSMYHEATACHVSGDLQELLTELVLLVSALRINSREQKKRPPSGALKGLPEAVRRLATLLNTFNPPEMRNLSLDVLKELVRNSNLEVTNILAPLFTNCHVQAQSSPNSIGFGPYFPRRGTKMPWPSVSKNNPRPPRPMVQMSIPQSQILQKGVDKDFDAGLDAFYRPYHDFLDVMFRMAVNTNQLNDSLVSLSCLAGIEGAPLHFNLFPKFWVGIYNNKNTNKYAELLINNPYLVDYVDVIVKDERISLNDPIITSFMEIYFPKATTKIQIPRLLDSICQVITSKENYEDLCGDLLTIGVIVQAFGIPTTIRNQLLNCLNTIKTRFKDEFVEDESPPKRRKLSPSEQPSSSSSSSSSNIQPNTSNSDTTTAEQSEQSTKTKATSDDITLNNEQDNKEIDSTIPADVSTSAAITAAKSPIIDEMKEKSVERNILKKIELTLNSILKYFDDDSKSLEPLTKKAATSPEVNKSSLAIE</sequence>
<dbReference type="GO" id="GO:0004843">
    <property type="term" value="F:cysteine-type deubiquitinase activity"/>
    <property type="evidence" value="ECO:0007669"/>
    <property type="project" value="InterPro"/>
</dbReference>
<organism evidence="4 5">
    <name type="scientific">Pseudolycoriella hygida</name>
    <dbReference type="NCBI Taxonomy" id="35572"/>
    <lineage>
        <taxon>Eukaryota</taxon>
        <taxon>Metazoa</taxon>
        <taxon>Ecdysozoa</taxon>
        <taxon>Arthropoda</taxon>
        <taxon>Hexapoda</taxon>
        <taxon>Insecta</taxon>
        <taxon>Pterygota</taxon>
        <taxon>Neoptera</taxon>
        <taxon>Endopterygota</taxon>
        <taxon>Diptera</taxon>
        <taxon>Nematocera</taxon>
        <taxon>Sciaroidea</taxon>
        <taxon>Sciaridae</taxon>
        <taxon>Pseudolycoriella</taxon>
    </lineage>
</organism>
<name>A0A9Q0MU18_9DIPT</name>
<reference evidence="4" key="1">
    <citation type="submission" date="2022-07" db="EMBL/GenBank/DDBJ databases">
        <authorList>
            <person name="Trinca V."/>
            <person name="Uliana J.V.C."/>
            <person name="Torres T.T."/>
            <person name="Ward R.J."/>
            <person name="Monesi N."/>
        </authorList>
    </citation>
    <scope>NUCLEOTIDE SEQUENCE</scope>
    <source>
        <strain evidence="4">HSMRA1968</strain>
        <tissue evidence="4">Whole embryos</tissue>
    </source>
</reference>
<dbReference type="FunFam" id="3.90.70.10:FF:000022">
    <property type="entry name" value="Ubiquitin carboxyl-terminal hydrolase 24"/>
    <property type="match status" value="1"/>
</dbReference>
<dbReference type="PANTHER" id="PTHR24006">
    <property type="entry name" value="UBIQUITIN CARBOXYL-TERMINAL HYDROLASE"/>
    <property type="match status" value="1"/>
</dbReference>
<evidence type="ECO:0000256" key="2">
    <source>
        <dbReference type="SAM" id="MobiDB-lite"/>
    </source>
</evidence>
<dbReference type="PANTHER" id="PTHR24006:SF943">
    <property type="entry name" value="UBIQUITIN CARBOXYL-TERMINAL HYDROLASE PUF"/>
    <property type="match status" value="1"/>
</dbReference>
<feature type="compositionally biased region" description="Acidic residues" evidence="2">
    <location>
        <begin position="506"/>
        <end position="517"/>
    </location>
</feature>
<feature type="compositionally biased region" description="Basic and acidic residues" evidence="2">
    <location>
        <begin position="2055"/>
        <end position="2111"/>
    </location>
</feature>
<dbReference type="GO" id="GO:0005634">
    <property type="term" value="C:nucleus"/>
    <property type="evidence" value="ECO:0007669"/>
    <property type="project" value="TreeGrafter"/>
</dbReference>
<dbReference type="InterPro" id="IPR001394">
    <property type="entry name" value="Peptidase_C19_UCH"/>
</dbReference>
<dbReference type="InterPro" id="IPR050164">
    <property type="entry name" value="Peptidase_C19"/>
</dbReference>
<comment type="caution">
    <text evidence="4">The sequence shown here is derived from an EMBL/GenBank/DDBJ whole genome shotgun (WGS) entry which is preliminary data.</text>
</comment>
<feature type="compositionally biased region" description="Polar residues" evidence="2">
    <location>
        <begin position="10"/>
        <end position="22"/>
    </location>
</feature>
<feature type="compositionally biased region" description="Basic and acidic residues" evidence="2">
    <location>
        <begin position="139"/>
        <end position="148"/>
    </location>
</feature>
<dbReference type="PROSITE" id="PS00972">
    <property type="entry name" value="USP_1"/>
    <property type="match status" value="1"/>
</dbReference>
<dbReference type="Pfam" id="PF12030">
    <property type="entry name" value="DUF3517"/>
    <property type="match status" value="1"/>
</dbReference>
<evidence type="ECO:0000259" key="3">
    <source>
        <dbReference type="PROSITE" id="PS50235"/>
    </source>
</evidence>
<feature type="compositionally biased region" description="Polar residues" evidence="2">
    <location>
        <begin position="3398"/>
        <end position="3423"/>
    </location>
</feature>
<dbReference type="Pfam" id="PF00443">
    <property type="entry name" value="UCH"/>
    <property type="match status" value="1"/>
</dbReference>
<evidence type="ECO:0000256" key="1">
    <source>
        <dbReference type="ARBA" id="ARBA00009085"/>
    </source>
</evidence>
<feature type="region of interest" description="Disordered" evidence="2">
    <location>
        <begin position="120"/>
        <end position="151"/>
    </location>
</feature>
<feature type="compositionally biased region" description="Polar residues" evidence="2">
    <location>
        <begin position="123"/>
        <end position="137"/>
    </location>
</feature>
<dbReference type="OrthoDB" id="289038at2759"/>
<dbReference type="EMBL" id="WJQU01000003">
    <property type="protein sequence ID" value="KAJ6637769.1"/>
    <property type="molecule type" value="Genomic_DNA"/>
</dbReference>
<feature type="region of interest" description="Disordered" evidence="2">
    <location>
        <begin position="1215"/>
        <end position="1236"/>
    </location>
</feature>
<proteinExistence type="inferred from homology"/>
<dbReference type="PROSITE" id="PS50235">
    <property type="entry name" value="USP_3"/>
    <property type="match status" value="1"/>
</dbReference>
<gene>
    <name evidence="4" type="primary">puf</name>
    <name evidence="4" type="ORF">Bhyg_10500</name>
</gene>
<feature type="compositionally biased region" description="Low complexity" evidence="2">
    <location>
        <begin position="3375"/>
        <end position="3397"/>
    </location>
</feature>
<accession>A0A9Q0MU18</accession>
<dbReference type="InterPro" id="IPR038765">
    <property type="entry name" value="Papain-like_cys_pep_sf"/>
</dbReference>
<dbReference type="GO" id="GO:0005829">
    <property type="term" value="C:cytosol"/>
    <property type="evidence" value="ECO:0007669"/>
    <property type="project" value="TreeGrafter"/>
</dbReference>
<dbReference type="GO" id="GO:0016579">
    <property type="term" value="P:protein deubiquitination"/>
    <property type="evidence" value="ECO:0007669"/>
    <property type="project" value="InterPro"/>
</dbReference>
<dbReference type="SUPFAM" id="SSF54001">
    <property type="entry name" value="Cysteine proteinases"/>
    <property type="match status" value="1"/>
</dbReference>
<dbReference type="InterPro" id="IPR016024">
    <property type="entry name" value="ARM-type_fold"/>
</dbReference>
<feature type="compositionally biased region" description="Polar residues" evidence="2">
    <location>
        <begin position="3496"/>
        <end position="3506"/>
    </location>
</feature>
<feature type="region of interest" description="Disordered" evidence="2">
    <location>
        <begin position="1"/>
        <end position="37"/>
    </location>
</feature>
<protein>
    <submittedName>
        <fullName evidence="4">Ubiquitin carboxyl-terminal hydrolase puf</fullName>
    </submittedName>
</protein>
<feature type="region of interest" description="Disordered" evidence="2">
    <location>
        <begin position="2055"/>
        <end position="2117"/>
    </location>
</feature>
<evidence type="ECO:0000313" key="5">
    <source>
        <dbReference type="Proteomes" id="UP001151699"/>
    </source>
</evidence>
<feature type="compositionally biased region" description="Polar residues" evidence="2">
    <location>
        <begin position="492"/>
        <end position="504"/>
    </location>
</feature>
<dbReference type="SUPFAM" id="SSF48371">
    <property type="entry name" value="ARM repeat"/>
    <property type="match status" value="2"/>
</dbReference>
<dbReference type="Proteomes" id="UP001151699">
    <property type="component" value="Chromosome X"/>
</dbReference>
<feature type="region of interest" description="Disordered" evidence="2">
    <location>
        <begin position="3361"/>
        <end position="3433"/>
    </location>
</feature>
<dbReference type="InterPro" id="IPR021905">
    <property type="entry name" value="DUF3517"/>
</dbReference>
<evidence type="ECO:0000313" key="4">
    <source>
        <dbReference type="EMBL" id="KAJ6637769.1"/>
    </source>
</evidence>
<keyword evidence="5" id="KW-1185">Reference proteome</keyword>
<dbReference type="PROSITE" id="PS00973">
    <property type="entry name" value="USP_2"/>
    <property type="match status" value="1"/>
</dbReference>
<dbReference type="InterPro" id="IPR028889">
    <property type="entry name" value="USP"/>
</dbReference>